<gene>
    <name evidence="6" type="ORF">AB5J52_32785</name>
</gene>
<dbReference type="RefSeq" id="WP_369225671.1">
    <property type="nucleotide sequence ID" value="NZ_CP163441.1"/>
</dbReference>
<dbReference type="SUPFAM" id="SSF46689">
    <property type="entry name" value="Homeodomain-like"/>
    <property type="match status" value="1"/>
</dbReference>
<dbReference type="PRINTS" id="PR00455">
    <property type="entry name" value="HTHTETR"/>
</dbReference>
<dbReference type="InterPro" id="IPR023772">
    <property type="entry name" value="DNA-bd_HTH_TetR-type_CS"/>
</dbReference>
<dbReference type="Pfam" id="PF21935">
    <property type="entry name" value="TetR_C_45"/>
    <property type="match status" value="1"/>
</dbReference>
<dbReference type="GO" id="GO:0003700">
    <property type="term" value="F:DNA-binding transcription factor activity"/>
    <property type="evidence" value="ECO:0007669"/>
    <property type="project" value="TreeGrafter"/>
</dbReference>
<dbReference type="InterPro" id="IPR009057">
    <property type="entry name" value="Homeodomain-like_sf"/>
</dbReference>
<evidence type="ECO:0000256" key="4">
    <source>
        <dbReference type="PROSITE-ProRule" id="PRU00335"/>
    </source>
</evidence>
<accession>A0AB39QYW5</accession>
<organism evidence="6">
    <name type="scientific">Streptomyces sp. R39</name>
    <dbReference type="NCBI Taxonomy" id="3238631"/>
    <lineage>
        <taxon>Bacteria</taxon>
        <taxon>Bacillati</taxon>
        <taxon>Actinomycetota</taxon>
        <taxon>Actinomycetes</taxon>
        <taxon>Kitasatosporales</taxon>
        <taxon>Streptomycetaceae</taxon>
        <taxon>Streptomyces</taxon>
    </lineage>
</organism>
<dbReference type="PROSITE" id="PS01081">
    <property type="entry name" value="HTH_TETR_1"/>
    <property type="match status" value="1"/>
</dbReference>
<protein>
    <submittedName>
        <fullName evidence="6">TetR family transcriptional regulator</fullName>
    </submittedName>
</protein>
<evidence type="ECO:0000313" key="6">
    <source>
        <dbReference type="EMBL" id="XDQ46655.1"/>
    </source>
</evidence>
<keyword evidence="1" id="KW-0805">Transcription regulation</keyword>
<dbReference type="InterPro" id="IPR036271">
    <property type="entry name" value="Tet_transcr_reg_TetR-rel_C_sf"/>
</dbReference>
<sequence>MVKQERAARTRETLMQAAAEFFDRDGYGLTTLSRVSKAAGISMGALTFHFPTKDDLADAVQVRGGSMTRASLDKVTATADEPLQMLVGVTLELARLLEKEPIVRAAARLSRERRGTSADWPATWLPAVERLLGSATERDLRHGIDIKAVRALVVHLITGAEAETRCMSAHAKDRTDGAEAQLSDIWQVVLRGVADQPRTDPQAHGGEELTS</sequence>
<dbReference type="GO" id="GO:0000976">
    <property type="term" value="F:transcription cis-regulatory region binding"/>
    <property type="evidence" value="ECO:0007669"/>
    <property type="project" value="TreeGrafter"/>
</dbReference>
<dbReference type="Pfam" id="PF00440">
    <property type="entry name" value="TetR_N"/>
    <property type="match status" value="1"/>
</dbReference>
<proteinExistence type="predicted"/>
<dbReference type="InterPro" id="IPR001647">
    <property type="entry name" value="HTH_TetR"/>
</dbReference>
<feature type="domain" description="HTH tetR-type" evidence="5">
    <location>
        <begin position="8"/>
        <end position="68"/>
    </location>
</feature>
<dbReference type="SUPFAM" id="SSF48498">
    <property type="entry name" value="Tetracyclin repressor-like, C-terminal domain"/>
    <property type="match status" value="1"/>
</dbReference>
<dbReference type="InterPro" id="IPR054126">
    <property type="entry name" value="CprB_TetR_C"/>
</dbReference>
<dbReference type="AlphaFoldDB" id="A0AB39QYW5"/>
<reference evidence="6" key="1">
    <citation type="submission" date="2024-07" db="EMBL/GenBank/DDBJ databases">
        <authorList>
            <person name="Yu S.T."/>
        </authorList>
    </citation>
    <scope>NUCLEOTIDE SEQUENCE</scope>
    <source>
        <strain evidence="6">R39</strain>
    </source>
</reference>
<dbReference type="PROSITE" id="PS50977">
    <property type="entry name" value="HTH_TETR_2"/>
    <property type="match status" value="1"/>
</dbReference>
<feature type="DNA-binding region" description="H-T-H motif" evidence="4">
    <location>
        <begin position="31"/>
        <end position="50"/>
    </location>
</feature>
<evidence type="ECO:0000256" key="3">
    <source>
        <dbReference type="ARBA" id="ARBA00023163"/>
    </source>
</evidence>
<dbReference type="PANTHER" id="PTHR30055:SF234">
    <property type="entry name" value="HTH-TYPE TRANSCRIPTIONAL REGULATOR BETI"/>
    <property type="match status" value="1"/>
</dbReference>
<evidence type="ECO:0000256" key="2">
    <source>
        <dbReference type="ARBA" id="ARBA00023125"/>
    </source>
</evidence>
<name>A0AB39QYW5_9ACTN</name>
<evidence type="ECO:0000256" key="1">
    <source>
        <dbReference type="ARBA" id="ARBA00023015"/>
    </source>
</evidence>
<keyword evidence="2 4" id="KW-0238">DNA-binding</keyword>
<dbReference type="Gene3D" id="1.10.357.10">
    <property type="entry name" value="Tetracycline Repressor, domain 2"/>
    <property type="match status" value="1"/>
</dbReference>
<keyword evidence="3" id="KW-0804">Transcription</keyword>
<dbReference type="PANTHER" id="PTHR30055">
    <property type="entry name" value="HTH-TYPE TRANSCRIPTIONAL REGULATOR RUTR"/>
    <property type="match status" value="1"/>
</dbReference>
<evidence type="ECO:0000259" key="5">
    <source>
        <dbReference type="PROSITE" id="PS50977"/>
    </source>
</evidence>
<dbReference type="InterPro" id="IPR050109">
    <property type="entry name" value="HTH-type_TetR-like_transc_reg"/>
</dbReference>
<dbReference type="EMBL" id="CP163441">
    <property type="protein sequence ID" value="XDQ46655.1"/>
    <property type="molecule type" value="Genomic_DNA"/>
</dbReference>